<protein>
    <submittedName>
        <fullName evidence="2">DUF5134 domain-containing protein</fullName>
    </submittedName>
</protein>
<keyword evidence="1" id="KW-0812">Transmembrane</keyword>
<evidence type="ECO:0000256" key="1">
    <source>
        <dbReference type="SAM" id="Phobius"/>
    </source>
</evidence>
<sequence>MTASFALRLALGVGFLLLAVYHGGRWVLSRRDGPGAGWGDGVAHASHLVLCAGMAVMVEPAMDPLPAPAWIVLFGGFTAWFAVRILRRRALEGELHHVVGGAAMLYMVVAMPALPPMFGIPPAHDMADMAGMDMSGMHEMTTVASVGTGLAVPIVAWLLAGYFAAHTVRLGATLVTAESTAATSRSPRILGTCRILTSVGMGCLLVAMA</sequence>
<proteinExistence type="predicted"/>
<keyword evidence="1" id="KW-1133">Transmembrane helix</keyword>
<dbReference type="EMBL" id="JAYFSI010000022">
    <property type="protein sequence ID" value="MEA5367331.1"/>
    <property type="molecule type" value="Genomic_DNA"/>
</dbReference>
<dbReference type="Proteomes" id="UP001304298">
    <property type="component" value="Unassembled WGS sequence"/>
</dbReference>
<feature type="transmembrane region" description="Helical" evidence="1">
    <location>
        <begin position="98"/>
        <end position="120"/>
    </location>
</feature>
<evidence type="ECO:0000313" key="2">
    <source>
        <dbReference type="EMBL" id="MEA5367331.1"/>
    </source>
</evidence>
<dbReference type="InterPro" id="IPR033458">
    <property type="entry name" value="DUF5134"/>
</dbReference>
<evidence type="ECO:0000313" key="3">
    <source>
        <dbReference type="Proteomes" id="UP001304298"/>
    </source>
</evidence>
<organism evidence="2 3">
    <name type="scientific">Amycolatopsis heterodermiae</name>
    <dbReference type="NCBI Taxonomy" id="3110235"/>
    <lineage>
        <taxon>Bacteria</taxon>
        <taxon>Bacillati</taxon>
        <taxon>Actinomycetota</taxon>
        <taxon>Actinomycetes</taxon>
        <taxon>Pseudonocardiales</taxon>
        <taxon>Pseudonocardiaceae</taxon>
        <taxon>Amycolatopsis</taxon>
    </lineage>
</organism>
<keyword evidence="3" id="KW-1185">Reference proteome</keyword>
<name>A0ABU5RM25_9PSEU</name>
<accession>A0ABU5RM25</accession>
<reference evidence="2 3" key="1">
    <citation type="submission" date="2023-12" db="EMBL/GenBank/DDBJ databases">
        <title>Amycolatopsis sp. V23-08.</title>
        <authorList>
            <person name="Somphong A."/>
        </authorList>
    </citation>
    <scope>NUCLEOTIDE SEQUENCE [LARGE SCALE GENOMIC DNA]</scope>
    <source>
        <strain evidence="2 3">V23-08</strain>
    </source>
</reference>
<dbReference type="RefSeq" id="WP_323337248.1">
    <property type="nucleotide sequence ID" value="NZ_JAYFSI010000022.1"/>
</dbReference>
<comment type="caution">
    <text evidence="2">The sequence shown here is derived from an EMBL/GenBank/DDBJ whole genome shotgun (WGS) entry which is preliminary data.</text>
</comment>
<keyword evidence="1" id="KW-0472">Membrane</keyword>
<dbReference type="Pfam" id="PF17197">
    <property type="entry name" value="DUF5134"/>
    <property type="match status" value="1"/>
</dbReference>
<gene>
    <name evidence="2" type="ORF">VA596_47925</name>
</gene>
<feature type="transmembrane region" description="Helical" evidence="1">
    <location>
        <begin position="69"/>
        <end position="86"/>
    </location>
</feature>
<feature type="transmembrane region" description="Helical" evidence="1">
    <location>
        <begin position="6"/>
        <end position="24"/>
    </location>
</feature>
<feature type="transmembrane region" description="Helical" evidence="1">
    <location>
        <begin position="140"/>
        <end position="164"/>
    </location>
</feature>